<dbReference type="EMBL" id="CAKOAT010756265">
    <property type="protein sequence ID" value="CAH8387689.1"/>
    <property type="molecule type" value="Genomic_DNA"/>
</dbReference>
<feature type="region of interest" description="Disordered" evidence="1">
    <location>
        <begin position="35"/>
        <end position="76"/>
    </location>
</feature>
<protein>
    <submittedName>
        <fullName evidence="2">Uncharacterized protein</fullName>
    </submittedName>
</protein>
<proteinExistence type="predicted"/>
<gene>
    <name evidence="2" type="ORF">ERUC_LOCUS40172</name>
</gene>
<organism evidence="2 3">
    <name type="scientific">Eruca vesicaria subsp. sativa</name>
    <name type="common">Garden rocket</name>
    <name type="synonym">Eruca sativa</name>
    <dbReference type="NCBI Taxonomy" id="29727"/>
    <lineage>
        <taxon>Eukaryota</taxon>
        <taxon>Viridiplantae</taxon>
        <taxon>Streptophyta</taxon>
        <taxon>Embryophyta</taxon>
        <taxon>Tracheophyta</taxon>
        <taxon>Spermatophyta</taxon>
        <taxon>Magnoliopsida</taxon>
        <taxon>eudicotyledons</taxon>
        <taxon>Gunneridae</taxon>
        <taxon>Pentapetalae</taxon>
        <taxon>rosids</taxon>
        <taxon>malvids</taxon>
        <taxon>Brassicales</taxon>
        <taxon>Brassicaceae</taxon>
        <taxon>Brassiceae</taxon>
        <taxon>Eruca</taxon>
    </lineage>
</organism>
<evidence type="ECO:0000313" key="3">
    <source>
        <dbReference type="Proteomes" id="UP001642260"/>
    </source>
</evidence>
<reference evidence="2 3" key="1">
    <citation type="submission" date="2022-03" db="EMBL/GenBank/DDBJ databases">
        <authorList>
            <person name="Macdonald S."/>
            <person name="Ahmed S."/>
            <person name="Newling K."/>
        </authorList>
    </citation>
    <scope>NUCLEOTIDE SEQUENCE [LARGE SCALE GENOMIC DNA]</scope>
</reference>
<sequence length="234" mass="25620">MNDEKIDLIIELYRKKHDWNKHEWAYQQILQPFESSSEGDVSEQEKVGETSENGEEEEVESTHLSAKRKGKREFKDVGADSRKKRLLCQRSTDKYLDIMVEMKSYIHGLFKSSFIELEELLVETIEDKNTRFQEKVLSLIMSRGEAPAAAFTAPTPFTAPAAAFNAPAAAFTTPAAAFTTPAPFTTPAAPTAPTPAPTQSPAPAASRKGAPTASHKGAPTLTHCRATASTQTHA</sequence>
<keyword evidence="3" id="KW-1185">Reference proteome</keyword>
<evidence type="ECO:0000256" key="1">
    <source>
        <dbReference type="SAM" id="MobiDB-lite"/>
    </source>
</evidence>
<evidence type="ECO:0000313" key="2">
    <source>
        <dbReference type="EMBL" id="CAH8387689.1"/>
    </source>
</evidence>
<feature type="region of interest" description="Disordered" evidence="1">
    <location>
        <begin position="182"/>
        <end position="234"/>
    </location>
</feature>
<feature type="compositionally biased region" description="Pro residues" evidence="1">
    <location>
        <begin position="190"/>
        <end position="200"/>
    </location>
</feature>
<dbReference type="Proteomes" id="UP001642260">
    <property type="component" value="Unassembled WGS sequence"/>
</dbReference>
<dbReference type="AlphaFoldDB" id="A0ABC8LV13"/>
<accession>A0ABC8LV13</accession>
<name>A0ABC8LV13_ERUVS</name>
<comment type="caution">
    <text evidence="2">The sequence shown here is derived from an EMBL/GenBank/DDBJ whole genome shotgun (WGS) entry which is preliminary data.</text>
</comment>